<evidence type="ECO:0000313" key="2">
    <source>
        <dbReference type="Proteomes" id="UP001732700"/>
    </source>
</evidence>
<reference evidence="1" key="2">
    <citation type="submission" date="2025-09" db="UniProtKB">
        <authorList>
            <consortium name="EnsemblPlants"/>
        </authorList>
    </citation>
    <scope>IDENTIFICATION</scope>
</reference>
<dbReference type="Proteomes" id="UP001732700">
    <property type="component" value="Chromosome 4D"/>
</dbReference>
<organism evidence="1 2">
    <name type="scientific">Avena sativa</name>
    <name type="common">Oat</name>
    <dbReference type="NCBI Taxonomy" id="4498"/>
    <lineage>
        <taxon>Eukaryota</taxon>
        <taxon>Viridiplantae</taxon>
        <taxon>Streptophyta</taxon>
        <taxon>Embryophyta</taxon>
        <taxon>Tracheophyta</taxon>
        <taxon>Spermatophyta</taxon>
        <taxon>Magnoliopsida</taxon>
        <taxon>Liliopsida</taxon>
        <taxon>Poales</taxon>
        <taxon>Poaceae</taxon>
        <taxon>BOP clade</taxon>
        <taxon>Pooideae</taxon>
        <taxon>Poodae</taxon>
        <taxon>Poeae</taxon>
        <taxon>Poeae Chloroplast Group 1 (Aveneae type)</taxon>
        <taxon>Aveninae</taxon>
        <taxon>Avena</taxon>
    </lineage>
</organism>
<dbReference type="EnsemblPlants" id="AVESA.00010b.r2.4DG0761960.1">
    <property type="protein sequence ID" value="AVESA.00010b.r2.4DG0761960.1.CDS"/>
    <property type="gene ID" value="AVESA.00010b.r2.4DG0761960"/>
</dbReference>
<keyword evidence="2" id="KW-1185">Reference proteome</keyword>
<accession>A0ACD5XEI1</accession>
<name>A0ACD5XEI1_AVESA</name>
<evidence type="ECO:0000313" key="1">
    <source>
        <dbReference type="EnsemblPlants" id="AVESA.00010b.r2.4DG0761960.1.CDS"/>
    </source>
</evidence>
<sequence length="384" mass="42747">MAELAADSRSADSPPPPMPDDVLLEILLRLPPDPIYLFRASSVSKHWRGLVHDARFLRRCREFHGGTPPVLGFFNLTRPPLFVPTSGSFAVSAATMHHGDWWPLHCHRGRALLISRRSRALLVRDLVTGDERRLPLPPGFEGSWEDNCGTLCSAGHADNCHCRSCPFLVAFVFSHRCFVTSACLYSSETGIWGDTTSIYTPNQLVTRKPTVLVGNMLYCQLDNNWIIEFDFDAYSLDVIGELSYRELNSCIGHIIMPAEDGQLGLAGVGDFSLYLWSNIAFIEDGMMVTWQHRRVIDLKKFLAPEVVAECAAPVWPIGYAQDADVIFIEVYPSGVYMIHLKSMHIEKVSENMTCGGYVCPYTSFYAPGMNTGGGDHQPELLNGS</sequence>
<proteinExistence type="predicted"/>
<protein>
    <submittedName>
        <fullName evidence="1">Uncharacterized protein</fullName>
    </submittedName>
</protein>
<reference evidence="1" key="1">
    <citation type="submission" date="2021-05" db="EMBL/GenBank/DDBJ databases">
        <authorList>
            <person name="Scholz U."/>
            <person name="Mascher M."/>
            <person name="Fiebig A."/>
        </authorList>
    </citation>
    <scope>NUCLEOTIDE SEQUENCE [LARGE SCALE GENOMIC DNA]</scope>
</reference>